<evidence type="ECO:0000313" key="2">
    <source>
        <dbReference type="Proteomes" id="UP000003697"/>
    </source>
</evidence>
<protein>
    <recommendedName>
        <fullName evidence="3">Solute-binding protein family 3/N-terminal domain-containing protein</fullName>
    </recommendedName>
</protein>
<proteinExistence type="predicted"/>
<accession>A0ABP2KHN8</accession>
<comment type="caution">
    <text evidence="1">The sequence shown here is derived from an EMBL/GenBank/DDBJ whole genome shotgun (WGS) entry which is preliminary data.</text>
</comment>
<dbReference type="Gene3D" id="3.40.190.10">
    <property type="entry name" value="Periplasmic binding protein-like II"/>
    <property type="match status" value="1"/>
</dbReference>
<gene>
    <name evidence="1" type="ORF">HMPREF9425_1880</name>
</gene>
<name>A0ABP2KHN8_STRVE</name>
<dbReference type="Proteomes" id="UP000003697">
    <property type="component" value="Unassembled WGS sequence"/>
</dbReference>
<sequence>GFKTQEYGIASSKSNQELIDYTNDLIAKWQKDGSLQKLYDKYHLKPAKAEDK</sequence>
<dbReference type="EMBL" id="AEVI01000094">
    <property type="protein sequence ID" value="EFX95213.1"/>
    <property type="molecule type" value="Genomic_DNA"/>
</dbReference>
<organism evidence="1 2">
    <name type="scientific">Streptococcus vestibularis ATCC 49124</name>
    <dbReference type="NCBI Taxonomy" id="889206"/>
    <lineage>
        <taxon>Bacteria</taxon>
        <taxon>Bacillati</taxon>
        <taxon>Bacillota</taxon>
        <taxon>Bacilli</taxon>
        <taxon>Lactobacillales</taxon>
        <taxon>Streptococcaceae</taxon>
        <taxon>Streptococcus</taxon>
    </lineage>
</organism>
<evidence type="ECO:0008006" key="3">
    <source>
        <dbReference type="Google" id="ProtNLM"/>
    </source>
</evidence>
<evidence type="ECO:0000313" key="1">
    <source>
        <dbReference type="EMBL" id="EFX95213.1"/>
    </source>
</evidence>
<dbReference type="SUPFAM" id="SSF53850">
    <property type="entry name" value="Periplasmic binding protein-like II"/>
    <property type="match status" value="1"/>
</dbReference>
<keyword evidence="2" id="KW-1185">Reference proteome</keyword>
<reference evidence="1 2" key="1">
    <citation type="submission" date="2011-01" db="EMBL/GenBank/DDBJ databases">
        <authorList>
            <person name="Muzny D."/>
            <person name="Qin X."/>
            <person name="Buhay C."/>
            <person name="Dugan-Rocha S."/>
            <person name="Ding Y."/>
            <person name="Chen G."/>
            <person name="Hawes A."/>
            <person name="Holder M."/>
            <person name="Jhangiani S."/>
            <person name="Johnson A."/>
            <person name="Khan Z."/>
            <person name="Li Z."/>
            <person name="Liu W."/>
            <person name="Liu X."/>
            <person name="Perez L."/>
            <person name="Shen H."/>
            <person name="Wang Q."/>
            <person name="Watt J."/>
            <person name="Xi L."/>
            <person name="Xin Y."/>
            <person name="Zhou J."/>
            <person name="Deng J."/>
            <person name="Jiang H."/>
            <person name="Liu Y."/>
            <person name="Qu J."/>
            <person name="Song X.-Z."/>
            <person name="Zhang L."/>
            <person name="Villasana D."/>
            <person name="Johnson A."/>
            <person name="Liu J."/>
            <person name="Liyanage D."/>
            <person name="Lorensuhewa L."/>
            <person name="Robinson T."/>
            <person name="Song A."/>
            <person name="Song B.-B."/>
            <person name="Dinh H."/>
            <person name="Thornton R."/>
            <person name="Coyle M."/>
            <person name="Francisco L."/>
            <person name="Jackson L."/>
            <person name="Javaid M."/>
            <person name="Korchina V."/>
            <person name="Kovar C."/>
            <person name="Mata R."/>
            <person name="Mathew T."/>
            <person name="Ngo R."/>
            <person name="Nguyen L."/>
            <person name="Nguyen N."/>
            <person name="Okwuonu G."/>
            <person name="Ongeri F."/>
            <person name="Pham C."/>
            <person name="Simmons D."/>
            <person name="Wilczek-Boney K."/>
            <person name="Hale W."/>
            <person name="Jakkamsetti A."/>
            <person name="Pham P."/>
            <person name="Ruth R."/>
            <person name="San Lucas F."/>
            <person name="Warren J."/>
            <person name="Zhang J."/>
            <person name="Zhao Z."/>
            <person name="Zhou C."/>
            <person name="Zhu D."/>
            <person name="Lee S."/>
            <person name="Bess C."/>
            <person name="Blankenburg K."/>
            <person name="Forbes L."/>
            <person name="Fu Q."/>
            <person name="Gubbala S."/>
            <person name="Hirani K."/>
            <person name="Jayaseelan J.C."/>
            <person name="Lara F."/>
            <person name="Munidasa M."/>
            <person name="Palculict T."/>
            <person name="Patil S."/>
            <person name="Pu L.-L."/>
            <person name="Saada N."/>
            <person name="Tang L."/>
            <person name="Weissenberger G."/>
            <person name="Zhu Y."/>
            <person name="Hemphill L."/>
            <person name="Shang Y."/>
            <person name="Youmans B."/>
            <person name="Ayvaz T."/>
            <person name="Ross M."/>
            <person name="Santibanez J."/>
            <person name="Aqrawi P."/>
            <person name="Gross S."/>
            <person name="Joshi V."/>
            <person name="Fowler G."/>
            <person name="Nazareth L."/>
            <person name="Reid J."/>
            <person name="Worley K."/>
            <person name="Petrosino J."/>
            <person name="Highlander S."/>
            <person name="Gibbs R."/>
        </authorList>
    </citation>
    <scope>NUCLEOTIDE SEQUENCE [LARGE SCALE GENOMIC DNA]</scope>
    <source>
        <strain evidence="1 2">ATCC 49124</strain>
    </source>
</reference>
<feature type="non-terminal residue" evidence="1">
    <location>
        <position position="1"/>
    </location>
</feature>